<evidence type="ECO:0000256" key="11">
    <source>
        <dbReference type="ARBA" id="ARBA00023306"/>
    </source>
</evidence>
<keyword evidence="5 12" id="KW-1003">Cell membrane</keyword>
<evidence type="ECO:0000256" key="10">
    <source>
        <dbReference type="ARBA" id="ARBA00023136"/>
    </source>
</evidence>
<protein>
    <recommendedName>
        <fullName evidence="4 12">Cell division protein FtsX</fullName>
    </recommendedName>
</protein>
<evidence type="ECO:0000256" key="8">
    <source>
        <dbReference type="ARBA" id="ARBA00022692"/>
    </source>
</evidence>
<dbReference type="NCBIfam" id="TIGR00439">
    <property type="entry name" value="FtsX_Gneg"/>
    <property type="match status" value="1"/>
</dbReference>
<evidence type="ECO:0000259" key="14">
    <source>
        <dbReference type="Pfam" id="PF02687"/>
    </source>
</evidence>
<dbReference type="PANTHER" id="PTHR47755:SF1">
    <property type="entry name" value="CELL DIVISION PROTEIN FTSX"/>
    <property type="match status" value="1"/>
</dbReference>
<dbReference type="Pfam" id="PF02687">
    <property type="entry name" value="FtsX"/>
    <property type="match status" value="1"/>
</dbReference>
<keyword evidence="8 13" id="KW-0812">Transmembrane</keyword>
<dbReference type="InterPro" id="IPR003838">
    <property type="entry name" value="ABC3_permease_C"/>
</dbReference>
<evidence type="ECO:0000256" key="5">
    <source>
        <dbReference type="ARBA" id="ARBA00022475"/>
    </source>
</evidence>
<evidence type="ECO:0000256" key="4">
    <source>
        <dbReference type="ARBA" id="ARBA00021907"/>
    </source>
</evidence>
<dbReference type="Gene3D" id="3.30.70.3040">
    <property type="match status" value="1"/>
</dbReference>
<feature type="domain" description="FtsX extracellular" evidence="15">
    <location>
        <begin position="62"/>
        <end position="154"/>
    </location>
</feature>
<evidence type="ECO:0000256" key="6">
    <source>
        <dbReference type="ARBA" id="ARBA00022519"/>
    </source>
</evidence>
<comment type="caution">
    <text evidence="16">The sequence shown here is derived from an EMBL/GenBank/DDBJ whole genome shotgun (WGS) entry which is preliminary data.</text>
</comment>
<dbReference type="RefSeq" id="WP_390279207.1">
    <property type="nucleotide sequence ID" value="NZ_JBHRYH010000021.1"/>
</dbReference>
<dbReference type="InterPro" id="IPR004513">
    <property type="entry name" value="FtsX"/>
</dbReference>
<dbReference type="InterPro" id="IPR040690">
    <property type="entry name" value="FtsX_ECD"/>
</dbReference>
<proteinExistence type="inferred from homology"/>
<evidence type="ECO:0000256" key="7">
    <source>
        <dbReference type="ARBA" id="ARBA00022618"/>
    </source>
</evidence>
<accession>A0ABV7TUX1</accession>
<evidence type="ECO:0000256" key="3">
    <source>
        <dbReference type="ARBA" id="ARBA00011160"/>
    </source>
</evidence>
<evidence type="ECO:0000259" key="15">
    <source>
        <dbReference type="Pfam" id="PF18075"/>
    </source>
</evidence>
<comment type="subunit">
    <text evidence="3">Forms a membrane-associated complex with FtsE.</text>
</comment>
<comment type="function">
    <text evidence="12">Part of the ABC transporter FtsEX involved in cellular division.</text>
</comment>
<evidence type="ECO:0000313" key="17">
    <source>
        <dbReference type="Proteomes" id="UP001595636"/>
    </source>
</evidence>
<gene>
    <name evidence="16" type="primary">ftsX</name>
    <name evidence="16" type="ORF">ACFOKJ_10185</name>
</gene>
<evidence type="ECO:0000256" key="9">
    <source>
        <dbReference type="ARBA" id="ARBA00022989"/>
    </source>
</evidence>
<dbReference type="InterPro" id="IPR047590">
    <property type="entry name" value="FtsX_proteobact-type"/>
</dbReference>
<feature type="domain" description="ABC3 transporter permease C-terminal" evidence="14">
    <location>
        <begin position="179"/>
        <end position="287"/>
    </location>
</feature>
<feature type="transmembrane region" description="Helical" evidence="13">
    <location>
        <begin position="223"/>
        <end position="246"/>
    </location>
</feature>
<dbReference type="Pfam" id="PF18075">
    <property type="entry name" value="FtsX_ECD"/>
    <property type="match status" value="1"/>
</dbReference>
<sequence length="303" mass="33560">MKHFFYLHWQDARQALRKMLRQPLGNLLNLLMLAIAMSLPVSLYLTAGSIQHWVGKLTAAPQITLFMELSAEQADIAAVQSSLSAHPRVASFRFVSRDQALHDLEQRSGLTGISEGLEGNPLPDAFIVTPKSEVAPEELDMLQKELSGLPMVEQSQFDAAWARRLHGLLDLAVKLAWFLGGGFGLALVLITHNTIRMQILARQEEIEVAKLIGATDSFIRRPFLYHAFWVGMLSTLCCWGISTLFVQQAAPAINQFANLYGENIQLAALNMFELGMLAASSIALCLLGARLAADHHLRRARPH</sequence>
<keyword evidence="17" id="KW-1185">Reference proteome</keyword>
<feature type="transmembrane region" description="Helical" evidence="13">
    <location>
        <begin position="175"/>
        <end position="195"/>
    </location>
</feature>
<evidence type="ECO:0000256" key="12">
    <source>
        <dbReference type="PIRNR" id="PIRNR003097"/>
    </source>
</evidence>
<dbReference type="EMBL" id="JBHRYH010000021">
    <property type="protein sequence ID" value="MFC3626489.1"/>
    <property type="molecule type" value="Genomic_DNA"/>
</dbReference>
<evidence type="ECO:0000256" key="13">
    <source>
        <dbReference type="SAM" id="Phobius"/>
    </source>
</evidence>
<comment type="similarity">
    <text evidence="2 12">Belongs to the ABC-4 integral membrane protein family. FtsX subfamily.</text>
</comment>
<evidence type="ECO:0000256" key="1">
    <source>
        <dbReference type="ARBA" id="ARBA00004429"/>
    </source>
</evidence>
<keyword evidence="9 13" id="KW-1133">Transmembrane helix</keyword>
<organism evidence="16 17">
    <name type="scientific">Vogesella amnigena</name>
    <dbReference type="NCBI Taxonomy" id="1507449"/>
    <lineage>
        <taxon>Bacteria</taxon>
        <taxon>Pseudomonadati</taxon>
        <taxon>Pseudomonadota</taxon>
        <taxon>Betaproteobacteria</taxon>
        <taxon>Neisseriales</taxon>
        <taxon>Chromobacteriaceae</taxon>
        <taxon>Vogesella</taxon>
    </lineage>
</organism>
<dbReference type="PIRSF" id="PIRSF003097">
    <property type="entry name" value="FtsX"/>
    <property type="match status" value="1"/>
</dbReference>
<reference evidence="17" key="1">
    <citation type="journal article" date="2019" name="Int. J. Syst. Evol. Microbiol.">
        <title>The Global Catalogue of Microorganisms (GCM) 10K type strain sequencing project: providing services to taxonomists for standard genome sequencing and annotation.</title>
        <authorList>
            <consortium name="The Broad Institute Genomics Platform"/>
            <consortium name="The Broad Institute Genome Sequencing Center for Infectious Disease"/>
            <person name="Wu L."/>
            <person name="Ma J."/>
        </authorList>
    </citation>
    <scope>NUCLEOTIDE SEQUENCE [LARGE SCALE GENOMIC DNA]</scope>
    <source>
        <strain evidence="17">KCTC 42195</strain>
    </source>
</reference>
<keyword evidence="7 12" id="KW-0132">Cell division</keyword>
<comment type="subcellular location">
    <subcellularLocation>
        <location evidence="1">Cell inner membrane</location>
        <topology evidence="1">Multi-pass membrane protein</topology>
    </subcellularLocation>
</comment>
<keyword evidence="11 12" id="KW-0131">Cell cycle</keyword>
<feature type="transmembrane region" description="Helical" evidence="13">
    <location>
        <begin position="266"/>
        <end position="293"/>
    </location>
</feature>
<evidence type="ECO:0000313" key="16">
    <source>
        <dbReference type="EMBL" id="MFC3626489.1"/>
    </source>
</evidence>
<dbReference type="Proteomes" id="UP001595636">
    <property type="component" value="Unassembled WGS sequence"/>
</dbReference>
<feature type="transmembrane region" description="Helical" evidence="13">
    <location>
        <begin position="27"/>
        <end position="47"/>
    </location>
</feature>
<keyword evidence="10 12" id="KW-0472">Membrane</keyword>
<keyword evidence="6 12" id="KW-0997">Cell inner membrane</keyword>
<evidence type="ECO:0000256" key="2">
    <source>
        <dbReference type="ARBA" id="ARBA00007379"/>
    </source>
</evidence>
<name>A0ABV7TUX1_9NEIS</name>
<dbReference type="PANTHER" id="PTHR47755">
    <property type="entry name" value="CELL DIVISION PROTEIN FTSX"/>
    <property type="match status" value="1"/>
</dbReference>